<evidence type="ECO:0000256" key="1">
    <source>
        <dbReference type="SAM" id="MobiDB-lite"/>
    </source>
</evidence>
<evidence type="ECO:0000256" key="2">
    <source>
        <dbReference type="SAM" id="SignalP"/>
    </source>
</evidence>
<keyword evidence="4" id="KW-1185">Reference proteome</keyword>
<dbReference type="OrthoDB" id="10007840at2"/>
<sequence>MKQSKFSFLSAAAIITLLVMALGSFSQPVMAADSDPNKPGDIPTIKTQTVHDQTNEKTAKDKTAFGGDVFGLGWYERPFDQNMGYLPFMDIAKILMNREDPNWVYVQMFMVNPLSEGDASKPLYGIEMDTDLDNRGEFILLASTPKGTEWSTEGVMIMSNSDNNMGGIKPVLPDTKLSDAKGYDKEVFNSGKGDDPNLAWARISPKDPKCIQFAFKSSFIGGAKGKFIWMPWALVGVQDLTKFEFNDKFTREEAGSPLKSDGATYPLKSLWGVDNTARIPSGFVPTGNMPGLAEPFQIKP</sequence>
<dbReference type="AlphaFoldDB" id="A0A0N8GME5"/>
<comment type="caution">
    <text evidence="3">The sequence shown here is derived from an EMBL/GenBank/DDBJ whole genome shotgun (WGS) entry which is preliminary data.</text>
</comment>
<feature type="chain" id="PRO_5006025803" description="Carbohydrate-binding domain-containing protein" evidence="2">
    <location>
        <begin position="32"/>
        <end position="300"/>
    </location>
</feature>
<dbReference type="Proteomes" id="UP000050430">
    <property type="component" value="Unassembled WGS sequence"/>
</dbReference>
<protein>
    <recommendedName>
        <fullName evidence="5">Carbohydrate-binding domain-containing protein</fullName>
    </recommendedName>
</protein>
<evidence type="ECO:0008006" key="5">
    <source>
        <dbReference type="Google" id="ProtNLM"/>
    </source>
</evidence>
<gene>
    <name evidence="3" type="ORF">ADM99_00130</name>
</gene>
<accession>A0A0N8GME5</accession>
<feature type="region of interest" description="Disordered" evidence="1">
    <location>
        <begin position="33"/>
        <end position="58"/>
    </location>
</feature>
<evidence type="ECO:0000313" key="4">
    <source>
        <dbReference type="Proteomes" id="UP000050430"/>
    </source>
</evidence>
<name>A0A0N8GME5_9CHLR</name>
<dbReference type="RefSeq" id="WP_062420725.1">
    <property type="nucleotide sequence ID" value="NZ_BBYA01000003.1"/>
</dbReference>
<dbReference type="STRING" id="229920.ADM99_00130"/>
<feature type="signal peptide" evidence="2">
    <location>
        <begin position="1"/>
        <end position="31"/>
    </location>
</feature>
<reference evidence="3 4" key="1">
    <citation type="submission" date="2015-07" db="EMBL/GenBank/DDBJ databases">
        <title>Genome sequence of Leptolinea tardivitalis DSM 16556.</title>
        <authorList>
            <person name="Hemp J."/>
            <person name="Ward L.M."/>
            <person name="Pace L.A."/>
            <person name="Fischer W.W."/>
        </authorList>
    </citation>
    <scope>NUCLEOTIDE SEQUENCE [LARGE SCALE GENOMIC DNA]</scope>
    <source>
        <strain evidence="3 4">YMTK-2</strain>
    </source>
</reference>
<organism evidence="3 4">
    <name type="scientific">Leptolinea tardivitalis</name>
    <dbReference type="NCBI Taxonomy" id="229920"/>
    <lineage>
        <taxon>Bacteria</taxon>
        <taxon>Bacillati</taxon>
        <taxon>Chloroflexota</taxon>
        <taxon>Anaerolineae</taxon>
        <taxon>Anaerolineales</taxon>
        <taxon>Anaerolineaceae</taxon>
        <taxon>Leptolinea</taxon>
    </lineage>
</organism>
<keyword evidence="2" id="KW-0732">Signal</keyword>
<evidence type="ECO:0000313" key="3">
    <source>
        <dbReference type="EMBL" id="KPL75074.1"/>
    </source>
</evidence>
<dbReference type="EMBL" id="LGCK01000001">
    <property type="protein sequence ID" value="KPL75074.1"/>
    <property type="molecule type" value="Genomic_DNA"/>
</dbReference>
<proteinExistence type="predicted"/>